<feature type="binding site" evidence="5">
    <location>
        <position position="43"/>
    </location>
    <ligand>
        <name>ATP</name>
        <dbReference type="ChEBI" id="CHEBI:30616"/>
    </ligand>
</feature>
<evidence type="ECO:0000313" key="9">
    <source>
        <dbReference type="Proteomes" id="UP000185696"/>
    </source>
</evidence>
<dbReference type="GO" id="GO:0004674">
    <property type="term" value="F:protein serine/threonine kinase activity"/>
    <property type="evidence" value="ECO:0007669"/>
    <property type="project" value="TreeGrafter"/>
</dbReference>
<evidence type="ECO:0000259" key="7">
    <source>
        <dbReference type="PROSITE" id="PS50011"/>
    </source>
</evidence>
<accession>A0A7Z0WNS3</accession>
<sequence length="235" mass="25204">MDALRPGDPDRIGDYTTVARLGSGAMGSVYLARSPGGREVAVKLVRPELADDDDFRTRFRHEVAAMRAVGGFWTAAVVDADPDAAVPWLASEYVPGPTLHTAVATQGPLPEPEARALAAGLAEALRAIHAAGLIHRDLKPANVLLAPTGPRVIDFGIARTLDGPGLTATGLVVGTPPLPVPRTDPGRPADPRERHPRPGRRPGPRHHRRTPVRLRSRPRPPLPHSPRHSHSRPRP</sequence>
<dbReference type="PANTHER" id="PTHR43289:SF34">
    <property type="entry name" value="SERINE_THREONINE-PROTEIN KINASE YBDM-RELATED"/>
    <property type="match status" value="1"/>
</dbReference>
<feature type="domain" description="Protein kinase" evidence="7">
    <location>
        <begin position="15"/>
        <end position="235"/>
    </location>
</feature>
<feature type="compositionally biased region" description="Basic and acidic residues" evidence="6">
    <location>
        <begin position="184"/>
        <end position="193"/>
    </location>
</feature>
<reference evidence="8 9" key="1">
    <citation type="submission" date="2016-12" db="EMBL/GenBank/DDBJ databases">
        <title>The draft genome sequence of Actinophytocola xinjiangensis.</title>
        <authorList>
            <person name="Wang W."/>
            <person name="Yuan L."/>
        </authorList>
    </citation>
    <scope>NUCLEOTIDE SEQUENCE [LARGE SCALE GENOMIC DNA]</scope>
    <source>
        <strain evidence="8 9">CGMCC 4.4663</strain>
    </source>
</reference>
<dbReference type="Proteomes" id="UP000185696">
    <property type="component" value="Unassembled WGS sequence"/>
</dbReference>
<evidence type="ECO:0000256" key="1">
    <source>
        <dbReference type="ARBA" id="ARBA00022679"/>
    </source>
</evidence>
<evidence type="ECO:0000256" key="4">
    <source>
        <dbReference type="ARBA" id="ARBA00022840"/>
    </source>
</evidence>
<dbReference type="PANTHER" id="PTHR43289">
    <property type="entry name" value="MITOGEN-ACTIVATED PROTEIN KINASE KINASE KINASE 20-RELATED"/>
    <property type="match status" value="1"/>
</dbReference>
<dbReference type="InterPro" id="IPR008271">
    <property type="entry name" value="Ser/Thr_kinase_AS"/>
</dbReference>
<evidence type="ECO:0000256" key="2">
    <source>
        <dbReference type="ARBA" id="ARBA00022741"/>
    </source>
</evidence>
<dbReference type="Gene3D" id="3.30.200.20">
    <property type="entry name" value="Phosphorylase Kinase, domain 1"/>
    <property type="match status" value="1"/>
</dbReference>
<dbReference type="PROSITE" id="PS50011">
    <property type="entry name" value="PROTEIN_KINASE_DOM"/>
    <property type="match status" value="1"/>
</dbReference>
<dbReference type="SUPFAM" id="SSF56112">
    <property type="entry name" value="Protein kinase-like (PK-like)"/>
    <property type="match status" value="1"/>
</dbReference>
<feature type="compositionally biased region" description="Basic residues" evidence="6">
    <location>
        <begin position="194"/>
        <end position="218"/>
    </location>
</feature>
<evidence type="ECO:0000256" key="6">
    <source>
        <dbReference type="SAM" id="MobiDB-lite"/>
    </source>
</evidence>
<evidence type="ECO:0000256" key="3">
    <source>
        <dbReference type="ARBA" id="ARBA00022777"/>
    </source>
</evidence>
<organism evidence="8 9">
    <name type="scientific">Actinophytocola xinjiangensis</name>
    <dbReference type="NCBI Taxonomy" id="485602"/>
    <lineage>
        <taxon>Bacteria</taxon>
        <taxon>Bacillati</taxon>
        <taxon>Actinomycetota</taxon>
        <taxon>Actinomycetes</taxon>
        <taxon>Pseudonocardiales</taxon>
        <taxon>Pseudonocardiaceae</taxon>
    </lineage>
</organism>
<evidence type="ECO:0000313" key="8">
    <source>
        <dbReference type="EMBL" id="OLF11111.1"/>
    </source>
</evidence>
<dbReference type="InterPro" id="IPR017441">
    <property type="entry name" value="Protein_kinase_ATP_BS"/>
</dbReference>
<name>A0A7Z0WNS3_9PSEU</name>
<dbReference type="Gene3D" id="1.10.510.10">
    <property type="entry name" value="Transferase(Phosphotransferase) domain 1"/>
    <property type="match status" value="1"/>
</dbReference>
<keyword evidence="3" id="KW-0418">Kinase</keyword>
<gene>
    <name evidence="8" type="ORF">BLA60_14030</name>
</gene>
<keyword evidence="2 5" id="KW-0547">Nucleotide-binding</keyword>
<dbReference type="InterPro" id="IPR000719">
    <property type="entry name" value="Prot_kinase_dom"/>
</dbReference>
<dbReference type="SMART" id="SM00220">
    <property type="entry name" value="S_TKc"/>
    <property type="match status" value="1"/>
</dbReference>
<comment type="caution">
    <text evidence="8">The sequence shown here is derived from an EMBL/GenBank/DDBJ whole genome shotgun (WGS) entry which is preliminary data.</text>
</comment>
<dbReference type="Pfam" id="PF00069">
    <property type="entry name" value="Pkinase"/>
    <property type="match status" value="1"/>
</dbReference>
<dbReference type="AlphaFoldDB" id="A0A7Z0WNS3"/>
<dbReference type="CDD" id="cd14014">
    <property type="entry name" value="STKc_PknB_like"/>
    <property type="match status" value="1"/>
</dbReference>
<evidence type="ECO:0000256" key="5">
    <source>
        <dbReference type="PROSITE-ProRule" id="PRU10141"/>
    </source>
</evidence>
<dbReference type="GO" id="GO:0005524">
    <property type="term" value="F:ATP binding"/>
    <property type="evidence" value="ECO:0007669"/>
    <property type="project" value="UniProtKB-UniRule"/>
</dbReference>
<protein>
    <recommendedName>
        <fullName evidence="7">Protein kinase domain-containing protein</fullName>
    </recommendedName>
</protein>
<dbReference type="EMBL" id="MSIF01000005">
    <property type="protein sequence ID" value="OLF11111.1"/>
    <property type="molecule type" value="Genomic_DNA"/>
</dbReference>
<keyword evidence="9" id="KW-1185">Reference proteome</keyword>
<dbReference type="InterPro" id="IPR011009">
    <property type="entry name" value="Kinase-like_dom_sf"/>
</dbReference>
<feature type="region of interest" description="Disordered" evidence="6">
    <location>
        <begin position="164"/>
        <end position="235"/>
    </location>
</feature>
<dbReference type="PROSITE" id="PS00108">
    <property type="entry name" value="PROTEIN_KINASE_ST"/>
    <property type="match status" value="1"/>
</dbReference>
<proteinExistence type="predicted"/>
<dbReference type="PROSITE" id="PS00107">
    <property type="entry name" value="PROTEIN_KINASE_ATP"/>
    <property type="match status" value="1"/>
</dbReference>
<feature type="compositionally biased region" description="Basic residues" evidence="6">
    <location>
        <begin position="225"/>
        <end position="235"/>
    </location>
</feature>
<keyword evidence="1" id="KW-0808">Transferase</keyword>
<keyword evidence="4 5" id="KW-0067">ATP-binding</keyword>